<evidence type="ECO:0000313" key="2">
    <source>
        <dbReference type="Proteomes" id="UP001476247"/>
    </source>
</evidence>
<dbReference type="Proteomes" id="UP001476247">
    <property type="component" value="Unassembled WGS sequence"/>
</dbReference>
<comment type="caution">
    <text evidence="1">The sequence shown here is derived from an EMBL/GenBank/DDBJ whole genome shotgun (WGS) entry which is preliminary data.</text>
</comment>
<dbReference type="EMBL" id="BAABUJ010000007">
    <property type="protein sequence ID" value="GAA5797078.1"/>
    <property type="molecule type" value="Genomic_DNA"/>
</dbReference>
<organism evidence="1 2">
    <name type="scientific">Helicostylum pulchrum</name>
    <dbReference type="NCBI Taxonomy" id="562976"/>
    <lineage>
        <taxon>Eukaryota</taxon>
        <taxon>Fungi</taxon>
        <taxon>Fungi incertae sedis</taxon>
        <taxon>Mucoromycota</taxon>
        <taxon>Mucoromycotina</taxon>
        <taxon>Mucoromycetes</taxon>
        <taxon>Mucorales</taxon>
        <taxon>Mucorineae</taxon>
        <taxon>Mucoraceae</taxon>
        <taxon>Helicostylum</taxon>
    </lineage>
</organism>
<sequence>MKASETAAETFCRYWQGREQEELEERIRKRQRITIESTNDAACSSFDTVVSKIATGIKSCDDEDVENNDDTEDNINDLSFETFDEKVIYLPNDSLRALKLTKATDFSVGNNMGFNKVDLQWGWGPPKTLLKACLVLLKKISDCAPSSKQIRKTITLYIAKIINEFDPIIHDDLDFTDVLCTHFLNMMDSPRNPLQQKQMERNAAFLTTIFIIQNMFLACNDIVDMQWVEKLAGSIGNTKWDGLAFVVDNKTVVPLFVELSGGICFNNTVSKEISDEEKLVKHFINLLEIKKAEGVNNPCQFYKDISVGKGFI</sequence>
<gene>
    <name evidence="1" type="ORF">HPULCUR_002457</name>
</gene>
<keyword evidence="2" id="KW-1185">Reference proteome</keyword>
<protein>
    <submittedName>
        <fullName evidence="1">Uncharacterized protein</fullName>
    </submittedName>
</protein>
<accession>A0ABP9XSA8</accession>
<name>A0ABP9XSA8_9FUNG</name>
<reference evidence="1 2" key="1">
    <citation type="submission" date="2024-04" db="EMBL/GenBank/DDBJ databases">
        <title>genome sequences of Mucor flavus KT1a and Helicostylum pulchrum KT1b strains isolation_sourced from the surface of a dry-aged beef.</title>
        <authorList>
            <person name="Toyotome T."/>
            <person name="Hosono M."/>
            <person name="Torimaru M."/>
            <person name="Fukuda K."/>
            <person name="Mikami N."/>
        </authorList>
    </citation>
    <scope>NUCLEOTIDE SEQUENCE [LARGE SCALE GENOMIC DNA]</scope>
    <source>
        <strain evidence="1 2">KT1b</strain>
    </source>
</reference>
<proteinExistence type="predicted"/>
<evidence type="ECO:0000313" key="1">
    <source>
        <dbReference type="EMBL" id="GAA5797078.1"/>
    </source>
</evidence>